<evidence type="ECO:0000313" key="10">
    <source>
        <dbReference type="Proteomes" id="UP000386281"/>
    </source>
</evidence>
<dbReference type="PROSITE" id="PS50977">
    <property type="entry name" value="HTH_TETR_2"/>
    <property type="match status" value="1"/>
</dbReference>
<dbReference type="PANTHER" id="PTHR30055:SF239">
    <property type="entry name" value="TRANSCRIPTIONAL REGULATORY PROTEIN"/>
    <property type="match status" value="1"/>
</dbReference>
<evidence type="ECO:0000313" key="11">
    <source>
        <dbReference type="Proteomes" id="UP000594979"/>
    </source>
</evidence>
<dbReference type="Gene3D" id="1.10.357.10">
    <property type="entry name" value="Tetracycline Repressor, domain 2"/>
    <property type="match status" value="1"/>
</dbReference>
<proteinExistence type="predicted"/>
<dbReference type="SUPFAM" id="SSF46689">
    <property type="entry name" value="Homeodomain-like"/>
    <property type="match status" value="1"/>
</dbReference>
<dbReference type="PANTHER" id="PTHR30055">
    <property type="entry name" value="HTH-TYPE TRANSCRIPTIONAL REGULATOR RUTR"/>
    <property type="match status" value="1"/>
</dbReference>
<evidence type="ECO:0000256" key="2">
    <source>
        <dbReference type="PROSITE-ProRule" id="PRU00335"/>
    </source>
</evidence>
<organism evidence="5 9">
    <name type="scientific">Brevibacterium casei</name>
    <dbReference type="NCBI Taxonomy" id="33889"/>
    <lineage>
        <taxon>Bacteria</taxon>
        <taxon>Bacillati</taxon>
        <taxon>Actinomycetota</taxon>
        <taxon>Actinomycetes</taxon>
        <taxon>Micrococcales</taxon>
        <taxon>Brevibacteriaceae</taxon>
        <taxon>Brevibacterium</taxon>
    </lineage>
</organism>
<dbReference type="Proteomes" id="UP000386281">
    <property type="component" value="Unassembled WGS sequence"/>
</dbReference>
<evidence type="ECO:0000313" key="6">
    <source>
        <dbReference type="EMBL" id="QPS34950.1"/>
    </source>
</evidence>
<dbReference type="Proteomes" id="UP000594979">
    <property type="component" value="Chromosome"/>
</dbReference>
<dbReference type="EMBL" id="CAACXN010000015">
    <property type="protein sequence ID" value="VEW14634.1"/>
    <property type="molecule type" value="Genomic_DNA"/>
</dbReference>
<protein>
    <submittedName>
        <fullName evidence="5">TetR family transcriptional regulator</fullName>
    </submittedName>
    <submittedName>
        <fullName evidence="6">TetR/AcrR family transcriptional regulator</fullName>
    </submittedName>
    <submittedName>
        <fullName evidence="7">Transcriptional regulator BetI</fullName>
    </submittedName>
</protein>
<dbReference type="GO" id="GO:0000976">
    <property type="term" value="F:transcription cis-regulatory region binding"/>
    <property type="evidence" value="ECO:0007669"/>
    <property type="project" value="TreeGrafter"/>
</dbReference>
<dbReference type="EMBL" id="NCWY01000001">
    <property type="protein sequence ID" value="PAK97006.1"/>
    <property type="molecule type" value="Genomic_DNA"/>
</dbReference>
<reference evidence="6 11" key="5">
    <citation type="submission" date="2020-12" db="EMBL/GenBank/DDBJ databases">
        <title>FDA dAtabase for Regulatory Grade micrObial Sequences (FDA-ARGOS): Supporting development and validation of Infectious Disease Dx tests.</title>
        <authorList>
            <person name="Sproer C."/>
            <person name="Gronow S."/>
            <person name="Severitt S."/>
            <person name="Schroder I."/>
            <person name="Tallon L."/>
            <person name="Sadzewicz L."/>
            <person name="Zhao X."/>
            <person name="Boylan J."/>
            <person name="Ott S."/>
            <person name="Bowen H."/>
            <person name="Vavikolanu K."/>
            <person name="Mehta A."/>
            <person name="Aluvathingal J."/>
            <person name="Nadendla S."/>
            <person name="Lowell S."/>
            <person name="Myers T."/>
            <person name="Yan Y."/>
            <person name="Sichtig H."/>
        </authorList>
    </citation>
    <scope>NUCLEOTIDE SEQUENCE [LARGE SCALE GENOMIC DNA]</scope>
    <source>
        <strain evidence="6 11">FDAARGOS_902</strain>
    </source>
</reference>
<dbReference type="InterPro" id="IPR036271">
    <property type="entry name" value="Tet_transcr_reg_TetR-rel_C_sf"/>
</dbReference>
<dbReference type="KEGG" id="bcau:I6G59_06485"/>
<sequence length="187" mass="20985">MAHPRTPRRAWIDEGLRALAVGGPEAVRVEALAQSLGVTKGGFYGYFADRSALLTEMLDVWEHEVTDRIVDRTEQSAGDDPRERLRRLVDVVDEADDRPATGVDVELAIRHWGLRDPDVARRLRRVDEKHLGYLRELVGEICADPVEVEARCVIAMSTRLGDHLMPAIAESRSAYAAREHILDRLLA</sequence>
<evidence type="ECO:0000313" key="9">
    <source>
        <dbReference type="Proteomes" id="UP000216867"/>
    </source>
</evidence>
<dbReference type="STRING" id="33889.AVW13_04840"/>
<dbReference type="EMBL" id="CP065682">
    <property type="protein sequence ID" value="QPS34950.1"/>
    <property type="molecule type" value="Genomic_DNA"/>
</dbReference>
<evidence type="ECO:0000313" key="5">
    <source>
        <dbReference type="EMBL" id="PAK97006.1"/>
    </source>
</evidence>
<evidence type="ECO:0000259" key="3">
    <source>
        <dbReference type="PROSITE" id="PS50977"/>
    </source>
</evidence>
<dbReference type="InterPro" id="IPR001647">
    <property type="entry name" value="HTH_TetR"/>
</dbReference>
<dbReference type="EMBL" id="LQQR01000004">
    <property type="protein sequence ID" value="KZE23210.1"/>
    <property type="molecule type" value="Genomic_DNA"/>
</dbReference>
<dbReference type="Pfam" id="PF00440">
    <property type="entry name" value="TetR_N"/>
    <property type="match status" value="1"/>
</dbReference>
<dbReference type="Proteomes" id="UP000216867">
    <property type="component" value="Unassembled WGS sequence"/>
</dbReference>
<accession>A0A161SAA4</accession>
<dbReference type="SUPFAM" id="SSF48498">
    <property type="entry name" value="Tetracyclin repressor-like, C-terminal domain"/>
    <property type="match status" value="1"/>
</dbReference>
<name>A0A161SAA4_9MICO</name>
<dbReference type="Proteomes" id="UP000076612">
    <property type="component" value="Unassembled WGS sequence"/>
</dbReference>
<dbReference type="InterPro" id="IPR009057">
    <property type="entry name" value="Homeodomain-like_sf"/>
</dbReference>
<evidence type="ECO:0000313" key="4">
    <source>
        <dbReference type="EMBL" id="KZE23210.1"/>
    </source>
</evidence>
<reference evidence="8" key="1">
    <citation type="submission" date="2016-01" db="EMBL/GenBank/DDBJ databases">
        <title>Draft genome of Chromobacterium sp. F49.</title>
        <authorList>
            <person name="Hong K.W."/>
        </authorList>
    </citation>
    <scope>NUCLEOTIDE SEQUENCE [LARGE SCALE GENOMIC DNA]</scope>
    <source>
        <strain evidence="8">M40</strain>
    </source>
</reference>
<dbReference type="RefSeq" id="WP_009380234.1">
    <property type="nucleotide sequence ID" value="NZ_CAACXN010000015.1"/>
</dbReference>
<reference evidence="7 10" key="4">
    <citation type="submission" date="2019-02" db="EMBL/GenBank/DDBJ databases">
        <authorList>
            <consortium name="Pathogen Informatics"/>
        </authorList>
    </citation>
    <scope>NUCLEOTIDE SEQUENCE [LARGE SCALE GENOMIC DNA]</scope>
    <source>
        <strain evidence="7 10">3012STDY7078520</strain>
    </source>
</reference>
<dbReference type="InterPro" id="IPR050109">
    <property type="entry name" value="HTH-type_TetR-like_transc_reg"/>
</dbReference>
<dbReference type="GeneID" id="99775046"/>
<reference evidence="4" key="2">
    <citation type="submission" date="2016-01" db="EMBL/GenBank/DDBJ databases">
        <authorList>
            <person name="Hong K.W."/>
        </authorList>
    </citation>
    <scope>NUCLEOTIDE SEQUENCE</scope>
    <source>
        <strain evidence="4">M40</strain>
    </source>
</reference>
<keyword evidence="1 2" id="KW-0238">DNA-binding</keyword>
<evidence type="ECO:0000256" key="1">
    <source>
        <dbReference type="ARBA" id="ARBA00023125"/>
    </source>
</evidence>
<dbReference type="GO" id="GO:0003700">
    <property type="term" value="F:DNA-binding transcription factor activity"/>
    <property type="evidence" value="ECO:0007669"/>
    <property type="project" value="TreeGrafter"/>
</dbReference>
<gene>
    <name evidence="4" type="ORF">AVW13_04840</name>
    <name evidence="5" type="ORF">B8X04_00025</name>
    <name evidence="6" type="ORF">I6G59_06485</name>
    <name evidence="7" type="ORF">NCTC12391_02783</name>
</gene>
<evidence type="ECO:0000313" key="7">
    <source>
        <dbReference type="EMBL" id="VEW14634.1"/>
    </source>
</evidence>
<feature type="domain" description="HTH tetR-type" evidence="3">
    <location>
        <begin position="5"/>
        <end position="65"/>
    </location>
</feature>
<feature type="DNA-binding region" description="H-T-H motif" evidence="2">
    <location>
        <begin position="28"/>
        <end position="47"/>
    </location>
</feature>
<dbReference type="AlphaFoldDB" id="A0A161SAA4"/>
<evidence type="ECO:0000313" key="8">
    <source>
        <dbReference type="Proteomes" id="UP000076612"/>
    </source>
</evidence>
<reference evidence="5 9" key="3">
    <citation type="submission" date="2017-04" db="EMBL/GenBank/DDBJ databases">
        <title>Kefir bacterial isolates.</title>
        <authorList>
            <person name="Kim Y."/>
            <person name="Blasche S."/>
            <person name="Patil K.R."/>
        </authorList>
    </citation>
    <scope>NUCLEOTIDE SEQUENCE [LARGE SCALE GENOMIC DNA]</scope>
    <source>
        <strain evidence="5 9">OG2</strain>
    </source>
</reference>